<feature type="binding site" evidence="17">
    <location>
        <position position="207"/>
    </location>
    <ligand>
        <name>substrate</name>
    </ligand>
</feature>
<feature type="binding site" evidence="17">
    <location>
        <position position="168"/>
    </location>
    <ligand>
        <name>substrate</name>
    </ligand>
</feature>
<feature type="binding site" evidence="17">
    <location>
        <position position="154"/>
    </location>
    <ligand>
        <name>NADP(+)</name>
        <dbReference type="ChEBI" id="CHEBI:58349"/>
    </ligand>
</feature>
<feature type="binding site" evidence="17">
    <location>
        <position position="196"/>
    </location>
    <ligand>
        <name>NADP(+)</name>
        <dbReference type="ChEBI" id="CHEBI:58349"/>
    </ligand>
</feature>
<comment type="catalytic activity">
    <reaction evidence="13 15">
        <text>5-amino-6-(5-phospho-D-ribitylamino)uracil + NADP(+) = 5-amino-6-(5-phospho-D-ribosylamino)uracil + NADPH + H(+)</text>
        <dbReference type="Rhea" id="RHEA:17845"/>
        <dbReference type="ChEBI" id="CHEBI:15378"/>
        <dbReference type="ChEBI" id="CHEBI:57783"/>
        <dbReference type="ChEBI" id="CHEBI:58349"/>
        <dbReference type="ChEBI" id="CHEBI:58421"/>
        <dbReference type="ChEBI" id="CHEBI:58453"/>
        <dbReference type="EC" id="1.1.1.193"/>
    </reaction>
</comment>
<feature type="binding site" evidence="17">
    <location>
        <position position="221"/>
    </location>
    <ligand>
        <name>NADP(+)</name>
        <dbReference type="ChEBI" id="CHEBI:58349"/>
    </ligand>
</feature>
<accession>A0A9D2L658</accession>
<comment type="catalytic activity">
    <reaction evidence="14 15">
        <text>2,5-diamino-6-hydroxy-4-(5-phosphoribosylamino)-pyrimidine + H2O + H(+) = 5-amino-6-(5-phospho-D-ribosylamino)uracil + NH4(+)</text>
        <dbReference type="Rhea" id="RHEA:21868"/>
        <dbReference type="ChEBI" id="CHEBI:15377"/>
        <dbReference type="ChEBI" id="CHEBI:15378"/>
        <dbReference type="ChEBI" id="CHEBI:28938"/>
        <dbReference type="ChEBI" id="CHEBI:58453"/>
        <dbReference type="ChEBI" id="CHEBI:58614"/>
        <dbReference type="EC" id="3.5.4.26"/>
    </reaction>
</comment>
<evidence type="ECO:0000259" key="19">
    <source>
        <dbReference type="PROSITE" id="PS51747"/>
    </source>
</evidence>
<protein>
    <recommendedName>
        <fullName evidence="15">Riboflavin biosynthesis protein RibD</fullName>
    </recommendedName>
    <domain>
        <recommendedName>
            <fullName evidence="15">Diaminohydroxyphosphoribosylaminopyrimidine deaminase</fullName>
            <shortName evidence="15">DRAP deaminase</shortName>
            <ecNumber evidence="15">3.5.4.26</ecNumber>
        </recommendedName>
        <alternativeName>
            <fullName evidence="15">Riboflavin-specific deaminase</fullName>
        </alternativeName>
    </domain>
    <domain>
        <recommendedName>
            <fullName evidence="15">5-amino-6-(5-phosphoribosylamino)uracil reductase</fullName>
            <ecNumber evidence="15">1.1.1.193</ecNumber>
        </recommendedName>
        <alternativeName>
            <fullName evidence="15">HTP reductase</fullName>
        </alternativeName>
    </domain>
</protein>
<dbReference type="GO" id="GO:0008703">
    <property type="term" value="F:5-amino-6-(5-phosphoribosylamino)uracil reductase activity"/>
    <property type="evidence" value="ECO:0007669"/>
    <property type="project" value="UniProtKB-EC"/>
</dbReference>
<evidence type="ECO:0000256" key="12">
    <source>
        <dbReference type="ARBA" id="ARBA00023268"/>
    </source>
</evidence>
<feature type="binding site" evidence="17">
    <location>
        <begin position="294"/>
        <end position="300"/>
    </location>
    <ligand>
        <name>NADP(+)</name>
        <dbReference type="ChEBI" id="CHEBI:58349"/>
    </ligand>
</feature>
<evidence type="ECO:0000256" key="11">
    <source>
        <dbReference type="ARBA" id="ARBA00023002"/>
    </source>
</evidence>
<dbReference type="PROSITE" id="PS00903">
    <property type="entry name" value="CYT_DCMP_DEAMINASES_1"/>
    <property type="match status" value="1"/>
</dbReference>
<evidence type="ECO:0000256" key="6">
    <source>
        <dbReference type="ARBA" id="ARBA00022619"/>
    </source>
</evidence>
<dbReference type="GO" id="GO:0009231">
    <property type="term" value="P:riboflavin biosynthetic process"/>
    <property type="evidence" value="ECO:0007669"/>
    <property type="project" value="UniProtKB-KW"/>
</dbReference>
<keyword evidence="8 15" id="KW-0378">Hydrolase</keyword>
<feature type="binding site" evidence="17">
    <location>
        <position position="184"/>
    </location>
    <ligand>
        <name>substrate</name>
    </ligand>
</feature>
<comment type="similarity">
    <text evidence="5 15">In the C-terminal section; belongs to the HTP reductase family.</text>
</comment>
<dbReference type="Pfam" id="PF01872">
    <property type="entry name" value="RibD_C"/>
    <property type="match status" value="1"/>
</dbReference>
<dbReference type="Proteomes" id="UP000886804">
    <property type="component" value="Unassembled WGS sequence"/>
</dbReference>
<dbReference type="EC" id="1.1.1.193" evidence="15"/>
<dbReference type="CDD" id="cd01284">
    <property type="entry name" value="Riboflavin_deaminase-reductase"/>
    <property type="match status" value="1"/>
</dbReference>
<comment type="similarity">
    <text evidence="4 15">In the N-terminal section; belongs to the cytidine and deoxycytidylate deaminase family.</text>
</comment>
<evidence type="ECO:0000256" key="9">
    <source>
        <dbReference type="ARBA" id="ARBA00022833"/>
    </source>
</evidence>
<evidence type="ECO:0000256" key="15">
    <source>
        <dbReference type="PIRNR" id="PIRNR006769"/>
    </source>
</evidence>
<comment type="caution">
    <text evidence="20">The sequence shown here is derived from an EMBL/GenBank/DDBJ whole genome shotgun (WGS) entry which is preliminary data.</text>
</comment>
<evidence type="ECO:0000256" key="4">
    <source>
        <dbReference type="ARBA" id="ARBA00005259"/>
    </source>
</evidence>
<feature type="binding site" evidence="17">
    <location>
        <position position="292"/>
    </location>
    <ligand>
        <name>substrate</name>
    </ligand>
</feature>
<feature type="binding site" evidence="17">
    <location>
        <position position="204"/>
    </location>
    <ligand>
        <name>substrate</name>
    </ligand>
</feature>
<dbReference type="Gene3D" id="3.40.140.10">
    <property type="entry name" value="Cytidine Deaminase, domain 2"/>
    <property type="match status" value="1"/>
</dbReference>
<evidence type="ECO:0000256" key="7">
    <source>
        <dbReference type="ARBA" id="ARBA00022723"/>
    </source>
</evidence>
<evidence type="ECO:0000256" key="14">
    <source>
        <dbReference type="ARBA" id="ARBA00049886"/>
    </source>
</evidence>
<evidence type="ECO:0000256" key="1">
    <source>
        <dbReference type="ARBA" id="ARBA00002151"/>
    </source>
</evidence>
<feature type="binding site" evidence="18">
    <location>
        <position position="84"/>
    </location>
    <ligand>
        <name>Zn(2+)</name>
        <dbReference type="ChEBI" id="CHEBI:29105"/>
        <note>catalytic</note>
    </ligand>
</feature>
<gene>
    <name evidence="20" type="primary">ribD</name>
    <name evidence="20" type="ORF">H9716_01960</name>
</gene>
<evidence type="ECO:0000313" key="20">
    <source>
        <dbReference type="EMBL" id="HJB06611.1"/>
    </source>
</evidence>
<dbReference type="InterPro" id="IPR016192">
    <property type="entry name" value="APOBEC/CMP_deaminase_Zn-bd"/>
</dbReference>
<dbReference type="GO" id="GO:0008270">
    <property type="term" value="F:zinc ion binding"/>
    <property type="evidence" value="ECO:0007669"/>
    <property type="project" value="InterPro"/>
</dbReference>
<dbReference type="InterPro" id="IPR002734">
    <property type="entry name" value="RibDG_C"/>
</dbReference>
<dbReference type="Gene3D" id="3.40.430.10">
    <property type="entry name" value="Dihydrofolate Reductase, subunit A"/>
    <property type="match status" value="1"/>
</dbReference>
<evidence type="ECO:0000256" key="2">
    <source>
        <dbReference type="ARBA" id="ARBA00004882"/>
    </source>
</evidence>
<dbReference type="PIRSF" id="PIRSF006769">
    <property type="entry name" value="RibD"/>
    <property type="match status" value="1"/>
</dbReference>
<evidence type="ECO:0000256" key="8">
    <source>
        <dbReference type="ARBA" id="ARBA00022801"/>
    </source>
</evidence>
<comment type="pathway">
    <text evidence="2 15">Cofactor biosynthesis; riboflavin biosynthesis; 5-amino-6-(D-ribitylamino)uracil from GTP: step 2/4.</text>
</comment>
<evidence type="ECO:0000256" key="10">
    <source>
        <dbReference type="ARBA" id="ARBA00022857"/>
    </source>
</evidence>
<evidence type="ECO:0000256" key="16">
    <source>
        <dbReference type="PIRSR" id="PIRSR006769-1"/>
    </source>
</evidence>
<dbReference type="PANTHER" id="PTHR38011:SF7">
    <property type="entry name" value="2,5-DIAMINO-6-RIBOSYLAMINO-4(3H)-PYRIMIDINONE 5'-PHOSPHATE REDUCTASE"/>
    <property type="match status" value="1"/>
</dbReference>
<keyword evidence="6 15" id="KW-0686">Riboflavin biosynthesis</keyword>
<feature type="binding site" evidence="17">
    <location>
        <position position="200"/>
    </location>
    <ligand>
        <name>NADP(+)</name>
        <dbReference type="ChEBI" id="CHEBI:58349"/>
    </ligand>
</feature>
<comment type="function">
    <text evidence="1 15">Converts 2,5-diamino-6-(ribosylamino)-4(3h)-pyrimidinone 5'-phosphate into 5-amino-6-(ribosylamino)-2,4(1h,3h)-pyrimidinedione 5'-phosphate.</text>
</comment>
<evidence type="ECO:0000313" key="21">
    <source>
        <dbReference type="Proteomes" id="UP000886804"/>
    </source>
</evidence>
<dbReference type="Pfam" id="PF00383">
    <property type="entry name" value="dCMP_cyt_deam_1"/>
    <property type="match status" value="1"/>
</dbReference>
<name>A0A9D2L658_9FIRM</name>
<dbReference type="InterPro" id="IPR050765">
    <property type="entry name" value="Riboflavin_Biosynth_HTPR"/>
</dbReference>
<dbReference type="InterPro" id="IPR011549">
    <property type="entry name" value="RibD_C"/>
</dbReference>
<evidence type="ECO:0000256" key="3">
    <source>
        <dbReference type="ARBA" id="ARBA00004910"/>
    </source>
</evidence>
<dbReference type="InterPro" id="IPR016193">
    <property type="entry name" value="Cytidine_deaminase-like"/>
</dbReference>
<keyword evidence="7 15" id="KW-0479">Metal-binding</keyword>
<feature type="active site" description="Proton donor" evidence="16">
    <location>
        <position position="52"/>
    </location>
</feature>
<organism evidence="20 21">
    <name type="scientific">Candidatus Enterocloster faecavium</name>
    <dbReference type="NCBI Taxonomy" id="2838560"/>
    <lineage>
        <taxon>Bacteria</taxon>
        <taxon>Bacillati</taxon>
        <taxon>Bacillota</taxon>
        <taxon>Clostridia</taxon>
        <taxon>Lachnospirales</taxon>
        <taxon>Lachnospiraceae</taxon>
        <taxon>Enterocloster</taxon>
    </lineage>
</organism>
<reference evidence="20" key="1">
    <citation type="journal article" date="2021" name="PeerJ">
        <title>Extensive microbial diversity within the chicken gut microbiome revealed by metagenomics and culture.</title>
        <authorList>
            <person name="Gilroy R."/>
            <person name="Ravi A."/>
            <person name="Getino M."/>
            <person name="Pursley I."/>
            <person name="Horton D.L."/>
            <person name="Alikhan N.F."/>
            <person name="Baker D."/>
            <person name="Gharbi K."/>
            <person name="Hall N."/>
            <person name="Watson M."/>
            <person name="Adriaenssens E.M."/>
            <person name="Foster-Nyarko E."/>
            <person name="Jarju S."/>
            <person name="Secka A."/>
            <person name="Antonio M."/>
            <person name="Oren A."/>
            <person name="Chaudhuri R.R."/>
            <person name="La Ragione R."/>
            <person name="Hildebrand F."/>
            <person name="Pallen M.J."/>
        </authorList>
    </citation>
    <scope>NUCLEOTIDE SEQUENCE</scope>
    <source>
        <strain evidence="20">CHK188-4685</strain>
    </source>
</reference>
<dbReference type="GO" id="GO:0050661">
    <property type="term" value="F:NADP binding"/>
    <property type="evidence" value="ECO:0007669"/>
    <property type="project" value="InterPro"/>
</dbReference>
<keyword evidence="11 15" id="KW-0560">Oxidoreductase</keyword>
<reference evidence="20" key="2">
    <citation type="submission" date="2021-04" db="EMBL/GenBank/DDBJ databases">
        <authorList>
            <person name="Gilroy R."/>
        </authorList>
    </citation>
    <scope>NUCLEOTIDE SEQUENCE</scope>
    <source>
        <strain evidence="20">CHK188-4685</strain>
    </source>
</reference>
<dbReference type="GO" id="GO:0008835">
    <property type="term" value="F:diaminohydroxyphosphoribosylaminopyrimidine deaminase activity"/>
    <property type="evidence" value="ECO:0007669"/>
    <property type="project" value="UniProtKB-EC"/>
</dbReference>
<dbReference type="SUPFAM" id="SSF53597">
    <property type="entry name" value="Dihydrofolate reductase-like"/>
    <property type="match status" value="1"/>
</dbReference>
<sequence length="368" mass="40611">MNDCDYMARALQLAKKGMGWTAPNPMVGAVIVKNGQIIGEGWHQRYGQLHAERNALNACREDPKGATLYVTLEPCCHYGKQPPCVDAVRQAGISRVVVGSEDPNPLVSGKGIKCLRSHGIEVTEGVLKEECDRLNEVFFYYIRTKRPFVVMKYAMTMDGKTAAFTGASKWITGKEARAHVHEQRHQFSAIMVGVGTVLADDPMLNCRLPGGKNPVRIICDTHLRTPPQSQVIRTAREIPTILATCCLKPERQQIYRKSGCRILCLREKAGHVDLTELMEKLGQEQIDSILLEGGGTLNWAALESGIVRRVSAYIAPKLFGGTAAHTPVGGTGVSLPDEAFRLGNSRIQRLGEDFLIESEVFQSVYRNH</sequence>
<comment type="cofactor">
    <cofactor evidence="15 18">
        <name>Zn(2+)</name>
        <dbReference type="ChEBI" id="CHEBI:29105"/>
    </cofactor>
    <text evidence="15 18">Binds 1 zinc ion.</text>
</comment>
<dbReference type="NCBIfam" id="TIGR00227">
    <property type="entry name" value="ribD_Cterm"/>
    <property type="match status" value="1"/>
</dbReference>
<evidence type="ECO:0000256" key="5">
    <source>
        <dbReference type="ARBA" id="ARBA00007417"/>
    </source>
</evidence>
<proteinExistence type="inferred from homology"/>
<dbReference type="NCBIfam" id="TIGR00326">
    <property type="entry name" value="eubact_ribD"/>
    <property type="match status" value="1"/>
</dbReference>
<dbReference type="InterPro" id="IPR002125">
    <property type="entry name" value="CMP_dCMP_dom"/>
</dbReference>
<keyword evidence="12" id="KW-0511">Multifunctional enzyme</keyword>
<dbReference type="SUPFAM" id="SSF53927">
    <property type="entry name" value="Cytidine deaminase-like"/>
    <property type="match status" value="1"/>
</dbReference>
<evidence type="ECO:0000256" key="18">
    <source>
        <dbReference type="PIRSR" id="PIRSR006769-3"/>
    </source>
</evidence>
<dbReference type="PANTHER" id="PTHR38011">
    <property type="entry name" value="DIHYDROFOLATE REDUCTASE FAMILY PROTEIN (AFU_ORTHOLOGUE AFUA_8G06820)"/>
    <property type="match status" value="1"/>
</dbReference>
<dbReference type="PROSITE" id="PS51747">
    <property type="entry name" value="CYT_DCMP_DEAMINASES_2"/>
    <property type="match status" value="1"/>
</dbReference>
<evidence type="ECO:0000256" key="13">
    <source>
        <dbReference type="ARBA" id="ARBA00049861"/>
    </source>
</evidence>
<dbReference type="AlphaFoldDB" id="A0A9D2L658"/>
<keyword evidence="9 15" id="KW-0862">Zinc</keyword>
<dbReference type="InterPro" id="IPR024072">
    <property type="entry name" value="DHFR-like_dom_sf"/>
</dbReference>
<evidence type="ECO:0000256" key="17">
    <source>
        <dbReference type="PIRSR" id="PIRSR006769-2"/>
    </source>
</evidence>
<feature type="binding site" evidence="18">
    <location>
        <position position="75"/>
    </location>
    <ligand>
        <name>Zn(2+)</name>
        <dbReference type="ChEBI" id="CHEBI:29105"/>
        <note>catalytic</note>
    </ligand>
</feature>
<dbReference type="EC" id="3.5.4.26" evidence="15"/>
<feature type="domain" description="CMP/dCMP-type deaminase" evidence="19">
    <location>
        <begin position="1"/>
        <end position="123"/>
    </location>
</feature>
<feature type="binding site" evidence="18">
    <location>
        <position position="50"/>
    </location>
    <ligand>
        <name>Zn(2+)</name>
        <dbReference type="ChEBI" id="CHEBI:29105"/>
        <note>catalytic</note>
    </ligand>
</feature>
<feature type="binding site" evidence="17">
    <location>
        <position position="170"/>
    </location>
    <ligand>
        <name>NADP(+)</name>
        <dbReference type="ChEBI" id="CHEBI:58349"/>
    </ligand>
</feature>
<comment type="pathway">
    <text evidence="3 15">Cofactor biosynthesis; riboflavin biosynthesis; 5-amino-6-(D-ribitylamino)uracil from GTP: step 3/4.</text>
</comment>
<dbReference type="FunFam" id="3.40.140.10:FF:000025">
    <property type="entry name" value="Riboflavin biosynthesis protein RibD"/>
    <property type="match status" value="1"/>
</dbReference>
<dbReference type="InterPro" id="IPR004794">
    <property type="entry name" value="Eubact_RibD"/>
</dbReference>
<keyword evidence="10 15" id="KW-0521">NADP</keyword>
<dbReference type="EMBL" id="DWYS01000025">
    <property type="protein sequence ID" value="HJB06611.1"/>
    <property type="molecule type" value="Genomic_DNA"/>
</dbReference>